<evidence type="ECO:0000313" key="8">
    <source>
        <dbReference type="EMBL" id="UTJ05271.1"/>
    </source>
</evidence>
<protein>
    <recommendedName>
        <fullName evidence="2">Toxin CcdB</fullName>
    </recommendedName>
    <alternativeName>
        <fullName evidence="7">Cytotoxic protein CcdB</fullName>
    </alternativeName>
    <alternativeName>
        <fullName evidence="6">Protein LetD</fullName>
    </alternativeName>
</protein>
<comment type="similarity">
    <text evidence="1">Belongs to the CcdB toxin family.</text>
</comment>
<reference evidence="8" key="1">
    <citation type="submission" date="2022-07" db="EMBL/GenBank/DDBJ databases">
        <title>Arcobacter roscoffensis sp. nov., a marine bacterium isolated from coastal seawater collected from Roscoff, France.</title>
        <authorList>
            <person name="Pascual J."/>
            <person name="Lepeaux C."/>
            <person name="Methner A."/>
            <person name="Overmann J."/>
        </authorList>
    </citation>
    <scope>NUCLEOTIDE SEQUENCE</scope>
    <source>
        <strain evidence="8">ARW1-2F2</strain>
    </source>
</reference>
<name>A0ABY5E0N5_9BACT</name>
<sequence length="82" mass="9547">MAQFDVYKNDNPITNKKTPYLLDVQSDVLKHLNTRVVVPLSRDKKVFNGLIKELVVKDEKVYSLDSQKEEIKNSIDFLIYGF</sequence>
<keyword evidence="3" id="KW-0678">Repressor</keyword>
<evidence type="ECO:0000256" key="4">
    <source>
        <dbReference type="ARBA" id="ARBA00023015"/>
    </source>
</evidence>
<keyword evidence="5" id="KW-0804">Transcription</keyword>
<evidence type="ECO:0000256" key="7">
    <source>
        <dbReference type="ARBA" id="ARBA00033135"/>
    </source>
</evidence>
<evidence type="ECO:0000256" key="5">
    <source>
        <dbReference type="ARBA" id="ARBA00023163"/>
    </source>
</evidence>
<dbReference type="InterPro" id="IPR011067">
    <property type="entry name" value="Plasmid_toxin/cell-grow_inhib"/>
</dbReference>
<evidence type="ECO:0000256" key="3">
    <source>
        <dbReference type="ARBA" id="ARBA00022491"/>
    </source>
</evidence>
<dbReference type="InterPro" id="IPR002712">
    <property type="entry name" value="CcdB"/>
</dbReference>
<keyword evidence="4" id="KW-0805">Transcription regulation</keyword>
<accession>A0ABY5E0N5</accession>
<gene>
    <name evidence="8" type="ORF">NJU99_08310</name>
</gene>
<evidence type="ECO:0000313" key="9">
    <source>
        <dbReference type="Proteomes" id="UP001060012"/>
    </source>
</evidence>
<organism evidence="8 9">
    <name type="scientific">Arcobacter roscoffensis</name>
    <dbReference type="NCBI Taxonomy" id="2961520"/>
    <lineage>
        <taxon>Bacteria</taxon>
        <taxon>Pseudomonadati</taxon>
        <taxon>Campylobacterota</taxon>
        <taxon>Epsilonproteobacteria</taxon>
        <taxon>Campylobacterales</taxon>
        <taxon>Arcobacteraceae</taxon>
        <taxon>Arcobacter</taxon>
    </lineage>
</organism>
<evidence type="ECO:0000256" key="2">
    <source>
        <dbReference type="ARBA" id="ARBA00015075"/>
    </source>
</evidence>
<dbReference type="Pfam" id="PF01845">
    <property type="entry name" value="CcdB"/>
    <property type="match status" value="1"/>
</dbReference>
<evidence type="ECO:0000256" key="6">
    <source>
        <dbReference type="ARBA" id="ARBA00029628"/>
    </source>
</evidence>
<dbReference type="EMBL" id="CP100595">
    <property type="protein sequence ID" value="UTJ05271.1"/>
    <property type="molecule type" value="Genomic_DNA"/>
</dbReference>
<dbReference type="Gene3D" id="2.30.30.110">
    <property type="match status" value="1"/>
</dbReference>
<evidence type="ECO:0000256" key="1">
    <source>
        <dbReference type="ARBA" id="ARBA00005230"/>
    </source>
</evidence>
<dbReference type="SUPFAM" id="SSF50118">
    <property type="entry name" value="Cell growth inhibitor/plasmid maintenance toxic component"/>
    <property type="match status" value="1"/>
</dbReference>
<dbReference type="Proteomes" id="UP001060012">
    <property type="component" value="Chromosome"/>
</dbReference>
<keyword evidence="9" id="KW-1185">Reference proteome</keyword>
<dbReference type="RefSeq" id="WP_254575452.1">
    <property type="nucleotide sequence ID" value="NZ_CP100595.1"/>
</dbReference>
<proteinExistence type="inferred from homology"/>